<gene>
    <name evidence="1" type="ORF">IE53DRAFT_389045</name>
</gene>
<keyword evidence="2" id="KW-1185">Reference proteome</keyword>
<dbReference type="Proteomes" id="UP000245626">
    <property type="component" value="Unassembled WGS sequence"/>
</dbReference>
<proteinExistence type="predicted"/>
<protein>
    <submittedName>
        <fullName evidence="1">ClpP/crotonase</fullName>
    </submittedName>
</protein>
<dbReference type="EMBL" id="KZ820148">
    <property type="protein sequence ID" value="PWN48748.1"/>
    <property type="molecule type" value="Genomic_DNA"/>
</dbReference>
<evidence type="ECO:0000313" key="2">
    <source>
        <dbReference type="Proteomes" id="UP000245626"/>
    </source>
</evidence>
<evidence type="ECO:0000313" key="1">
    <source>
        <dbReference type="EMBL" id="PWN48748.1"/>
    </source>
</evidence>
<sequence>MSFPQPYPTIQDAKYHKLQLLAPTVLNVSFDRPPVNAWIDPKWKELSRILTVVRDDPQVNVLILSGEGRAFTAGLDLTTSSLGEVMAGEDDPARKAYRMRRHLVDFQDAISLLERCEKPVISAVHGVAYGLGVDLMCATDIRYAEAGCRFSIKEVDAGLAADIGTLQRFPKIVGNDSIARELAFTAREFKADEALQIGFLSKVVQGGRQGVMDAALRTAIEISKKSPIAVRTTKVLMLHARDHSVQEGLSYTAAYNMAMLQSEDMPIAMASVMQKKEPKFSKL</sequence>
<reference evidence="1 2" key="1">
    <citation type="journal article" date="2018" name="Mol. Biol. Evol.">
        <title>Broad Genomic Sampling Reveals a Smut Pathogenic Ancestry of the Fungal Clade Ustilaginomycotina.</title>
        <authorList>
            <person name="Kijpornyongpan T."/>
            <person name="Mondo S.J."/>
            <person name="Barry K."/>
            <person name="Sandor L."/>
            <person name="Lee J."/>
            <person name="Lipzen A."/>
            <person name="Pangilinan J."/>
            <person name="LaButti K."/>
            <person name="Hainaut M."/>
            <person name="Henrissat B."/>
            <person name="Grigoriev I.V."/>
            <person name="Spatafora J.W."/>
            <person name="Aime M.C."/>
        </authorList>
    </citation>
    <scope>NUCLEOTIDE SEQUENCE [LARGE SCALE GENOMIC DNA]</scope>
    <source>
        <strain evidence="1 2">SA 807</strain>
    </source>
</reference>
<name>A0ACD0NSG8_9BASI</name>
<accession>A0ACD0NSG8</accession>
<organism evidence="1 2">
    <name type="scientific">Violaceomyces palustris</name>
    <dbReference type="NCBI Taxonomy" id="1673888"/>
    <lineage>
        <taxon>Eukaryota</taxon>
        <taxon>Fungi</taxon>
        <taxon>Dikarya</taxon>
        <taxon>Basidiomycota</taxon>
        <taxon>Ustilaginomycotina</taxon>
        <taxon>Ustilaginomycetes</taxon>
        <taxon>Violaceomycetales</taxon>
        <taxon>Violaceomycetaceae</taxon>
        <taxon>Violaceomyces</taxon>
    </lineage>
</organism>